<protein>
    <submittedName>
        <fullName evidence="1">Uncharacterized protein</fullName>
    </submittedName>
</protein>
<organism evidence="1 2">
    <name type="scientific">Veillonella rodentium</name>
    <dbReference type="NCBI Taxonomy" id="248315"/>
    <lineage>
        <taxon>Bacteria</taxon>
        <taxon>Bacillati</taxon>
        <taxon>Bacillota</taxon>
        <taxon>Negativicutes</taxon>
        <taxon>Veillonellales</taxon>
        <taxon>Veillonellaceae</taxon>
        <taxon>Veillonella</taxon>
    </lineage>
</organism>
<reference evidence="1 2" key="1">
    <citation type="submission" date="2017-06" db="EMBL/GenBank/DDBJ databases">
        <authorList>
            <consortium name="Pathogen Informatics"/>
        </authorList>
    </citation>
    <scope>NUCLEOTIDE SEQUENCE [LARGE SCALE GENOMIC DNA]</scope>
    <source>
        <strain evidence="1 2">NCTC12018</strain>
    </source>
</reference>
<dbReference type="KEGG" id="vrm:44547418_01494"/>
<proteinExistence type="predicted"/>
<gene>
    <name evidence="1" type="ORF">SAMEA44547418_01494</name>
</gene>
<dbReference type="RefSeq" id="WP_095066722.1">
    <property type="nucleotide sequence ID" value="NZ_LT906470.1"/>
</dbReference>
<dbReference type="AlphaFoldDB" id="A0A239ZM26"/>
<name>A0A239ZM26_9FIRM</name>
<sequence>MNMVIYEALAKYKKDDKLPYTEYFSLGFLGTKDLAIETIISAKQLPGFRELYHENFYFEKLFLNDGIQKNSHIDDIIEDNKVFILWYGYDIDSIYTVGGTLGVFSKYEYAELAREKYSSWDIFIVHGLENLGIDKVTLNKRQWVDGFVKVYD</sequence>
<accession>A0A239ZM26</accession>
<evidence type="ECO:0000313" key="2">
    <source>
        <dbReference type="Proteomes" id="UP000214973"/>
    </source>
</evidence>
<evidence type="ECO:0000313" key="1">
    <source>
        <dbReference type="EMBL" id="SNV72067.1"/>
    </source>
</evidence>
<keyword evidence="2" id="KW-1185">Reference proteome</keyword>
<dbReference type="EMBL" id="LT906470">
    <property type="protein sequence ID" value="SNV72067.1"/>
    <property type="molecule type" value="Genomic_DNA"/>
</dbReference>
<dbReference type="Proteomes" id="UP000214973">
    <property type="component" value="Chromosome 1"/>
</dbReference>